<feature type="region of interest" description="Disordered" evidence="13">
    <location>
        <begin position="1"/>
        <end position="40"/>
    </location>
</feature>
<evidence type="ECO:0000259" key="14">
    <source>
        <dbReference type="PROSITE" id="PS50157"/>
    </source>
</evidence>
<name>A0A8C4SQD8_ERPCA</name>
<feature type="domain" description="C2H2-type" evidence="14">
    <location>
        <begin position="438"/>
        <end position="463"/>
    </location>
</feature>
<dbReference type="FunFam" id="3.30.160.60:FF:002343">
    <property type="entry name" value="Zinc finger protein 33A"/>
    <property type="match status" value="3"/>
</dbReference>
<feature type="domain" description="C2H2-type" evidence="14">
    <location>
        <begin position="326"/>
        <end position="353"/>
    </location>
</feature>
<dbReference type="FunFam" id="3.30.160.60:FF:000690">
    <property type="entry name" value="Zinc finger protein 354C"/>
    <property type="match status" value="1"/>
</dbReference>
<evidence type="ECO:0000256" key="3">
    <source>
        <dbReference type="ARBA" id="ARBA00006991"/>
    </source>
</evidence>
<keyword evidence="4" id="KW-0479">Metal-binding</keyword>
<accession>A0A8C4SQD8</accession>
<dbReference type="FunFam" id="3.30.160.60:FF:000478">
    <property type="entry name" value="Zinc finger protein 133"/>
    <property type="match status" value="1"/>
</dbReference>
<evidence type="ECO:0000256" key="2">
    <source>
        <dbReference type="ARBA" id="ARBA00004123"/>
    </source>
</evidence>
<keyword evidence="5" id="KW-0677">Repeat</keyword>
<dbReference type="GO" id="GO:0003677">
    <property type="term" value="F:DNA binding"/>
    <property type="evidence" value="ECO:0007669"/>
    <property type="project" value="UniProtKB-KW"/>
</dbReference>
<dbReference type="Proteomes" id="UP000694620">
    <property type="component" value="Chromosome 1"/>
</dbReference>
<dbReference type="PANTHER" id="PTHR23234:SF10">
    <property type="entry name" value="RIKEN CDNA 6720489N17 GENE-RELATED"/>
    <property type="match status" value="1"/>
</dbReference>
<reference evidence="15" key="1">
    <citation type="submission" date="2021-06" db="EMBL/GenBank/DDBJ databases">
        <authorList>
            <consortium name="Wellcome Sanger Institute Data Sharing"/>
        </authorList>
    </citation>
    <scope>NUCLEOTIDE SEQUENCE [LARGE SCALE GENOMIC DNA]</scope>
</reference>
<evidence type="ECO:0000313" key="16">
    <source>
        <dbReference type="Proteomes" id="UP000694620"/>
    </source>
</evidence>
<keyword evidence="8" id="KW-0805">Transcription regulation</keyword>
<dbReference type="FunFam" id="3.30.160.60:FF:001954">
    <property type="entry name" value="Zinc finger protein 787"/>
    <property type="match status" value="1"/>
</dbReference>
<keyword evidence="6 12" id="KW-0863">Zinc-finger</keyword>
<reference evidence="15" key="2">
    <citation type="submission" date="2025-08" db="UniProtKB">
        <authorList>
            <consortium name="Ensembl"/>
        </authorList>
    </citation>
    <scope>IDENTIFICATION</scope>
</reference>
<dbReference type="GeneTree" id="ENSGT01150000286952"/>
<dbReference type="PANTHER" id="PTHR23234">
    <property type="entry name" value="ZNF44 PROTEIN"/>
    <property type="match status" value="1"/>
</dbReference>
<evidence type="ECO:0000256" key="9">
    <source>
        <dbReference type="ARBA" id="ARBA00023125"/>
    </source>
</evidence>
<keyword evidence="11" id="KW-0539">Nucleus</keyword>
<keyword evidence="10" id="KW-0804">Transcription</keyword>
<keyword evidence="16" id="KW-1185">Reference proteome</keyword>
<dbReference type="FunFam" id="3.30.160.60:FF:000360">
    <property type="entry name" value="zinc finger protein 572"/>
    <property type="match status" value="1"/>
</dbReference>
<dbReference type="GO" id="GO:0008270">
    <property type="term" value="F:zinc ion binding"/>
    <property type="evidence" value="ECO:0007669"/>
    <property type="project" value="UniProtKB-KW"/>
</dbReference>
<reference evidence="15" key="3">
    <citation type="submission" date="2025-09" db="UniProtKB">
        <authorList>
            <consortium name="Ensembl"/>
        </authorList>
    </citation>
    <scope>IDENTIFICATION</scope>
</reference>
<feature type="compositionally biased region" description="Basic and acidic residues" evidence="13">
    <location>
        <begin position="1"/>
        <end position="36"/>
    </location>
</feature>
<evidence type="ECO:0000256" key="8">
    <source>
        <dbReference type="ARBA" id="ARBA00023015"/>
    </source>
</evidence>
<dbReference type="SMART" id="SM00355">
    <property type="entry name" value="ZnF_C2H2"/>
    <property type="match status" value="8"/>
</dbReference>
<dbReference type="InterPro" id="IPR013087">
    <property type="entry name" value="Znf_C2H2_type"/>
</dbReference>
<comment type="function">
    <text evidence="1">May be involved in transcriptional regulation.</text>
</comment>
<feature type="domain" description="C2H2-type" evidence="14">
    <location>
        <begin position="410"/>
        <end position="437"/>
    </location>
</feature>
<keyword evidence="9" id="KW-0238">DNA-binding</keyword>
<evidence type="ECO:0000256" key="1">
    <source>
        <dbReference type="ARBA" id="ARBA00003767"/>
    </source>
</evidence>
<evidence type="ECO:0000256" key="5">
    <source>
        <dbReference type="ARBA" id="ARBA00022737"/>
    </source>
</evidence>
<dbReference type="PROSITE" id="PS00028">
    <property type="entry name" value="ZINC_FINGER_C2H2_1"/>
    <property type="match status" value="8"/>
</dbReference>
<protein>
    <recommendedName>
        <fullName evidence="14">C2H2-type domain-containing protein</fullName>
    </recommendedName>
</protein>
<dbReference type="InterPro" id="IPR036236">
    <property type="entry name" value="Znf_C2H2_sf"/>
</dbReference>
<dbReference type="AlphaFoldDB" id="A0A8C4SQD8"/>
<dbReference type="GO" id="GO:0005634">
    <property type="term" value="C:nucleus"/>
    <property type="evidence" value="ECO:0007669"/>
    <property type="project" value="UniProtKB-SubCell"/>
</dbReference>
<evidence type="ECO:0000256" key="10">
    <source>
        <dbReference type="ARBA" id="ARBA00023163"/>
    </source>
</evidence>
<feature type="domain" description="C2H2-type" evidence="14">
    <location>
        <begin position="354"/>
        <end position="381"/>
    </location>
</feature>
<evidence type="ECO:0000256" key="7">
    <source>
        <dbReference type="ARBA" id="ARBA00022833"/>
    </source>
</evidence>
<dbReference type="SUPFAM" id="SSF57667">
    <property type="entry name" value="beta-beta-alpha zinc fingers"/>
    <property type="match status" value="4"/>
</dbReference>
<comment type="subcellular location">
    <subcellularLocation>
        <location evidence="2">Nucleus</location>
    </subcellularLocation>
</comment>
<feature type="domain" description="C2H2-type" evidence="14">
    <location>
        <begin position="382"/>
        <end position="409"/>
    </location>
</feature>
<dbReference type="Gene3D" id="3.30.160.60">
    <property type="entry name" value="Classic Zinc Finger"/>
    <property type="match status" value="8"/>
</dbReference>
<dbReference type="FunFam" id="3.30.160.60:FF:003288">
    <property type="entry name" value="Uncharacterized protein"/>
    <property type="match status" value="1"/>
</dbReference>
<organism evidence="15 16">
    <name type="scientific">Erpetoichthys calabaricus</name>
    <name type="common">Rope fish</name>
    <name type="synonym">Calamoichthys calabaricus</name>
    <dbReference type="NCBI Taxonomy" id="27687"/>
    <lineage>
        <taxon>Eukaryota</taxon>
        <taxon>Metazoa</taxon>
        <taxon>Chordata</taxon>
        <taxon>Craniata</taxon>
        <taxon>Vertebrata</taxon>
        <taxon>Euteleostomi</taxon>
        <taxon>Actinopterygii</taxon>
        <taxon>Polypteriformes</taxon>
        <taxon>Polypteridae</taxon>
        <taxon>Erpetoichthys</taxon>
    </lineage>
</organism>
<dbReference type="InterPro" id="IPR050758">
    <property type="entry name" value="Znf_C2H2-type"/>
</dbReference>
<comment type="similarity">
    <text evidence="3">Belongs to the krueppel C2H2-type zinc-finger protein family.</text>
</comment>
<evidence type="ECO:0000256" key="12">
    <source>
        <dbReference type="PROSITE-ProRule" id="PRU00042"/>
    </source>
</evidence>
<sequence length="463" mass="52339">MEEMCPVKHEPLRVGYKSEEVDTKEESNEEKTENHTQHVGLHFRNSLEKRRVDVKKEDCEWESVTLPQELRSIKEEDCEAEVTDITEISGATSRSIDLQKNEIVSSVKEEDLKQECVSQYVCPEATGSGFTPSSHQSIQVKSECLESYMKGTERELGSCPSGEGSQDNDCIRLSSLPLSSLQCRAQQSKKVKTLTAESRTLTLATLQYNSVPTVKQIKTDTVKVEQQQSKDDQQNCTRLNLYSCSECGKQFSYKSQLKVHTRIHTGEKPYRCPICGKRFYTTSSRQLHIRTHTGEKPYSCSECGKLFSQYSGLQIHRRSHTGEKPFCCSECGKQFSASGSLYKHARIHTGEKPYSCSECGRHFTNSGALRIHTRIHTGEKPYCCSECGRHFTNSGALRIHTRTHTGEKPYCCSECGKTFARSGTLQNHTRIHTGEKPYFCSECGKQFSMSSSLKKHTRTHNGE</sequence>
<dbReference type="Pfam" id="PF00096">
    <property type="entry name" value="zf-C2H2"/>
    <property type="match status" value="8"/>
</dbReference>
<proteinExistence type="inferred from homology"/>
<evidence type="ECO:0000256" key="4">
    <source>
        <dbReference type="ARBA" id="ARBA00022723"/>
    </source>
</evidence>
<keyword evidence="7" id="KW-0862">Zinc</keyword>
<dbReference type="Ensembl" id="ENSECRT00000020456.1">
    <property type="protein sequence ID" value="ENSECRP00000020024.1"/>
    <property type="gene ID" value="ENSECRG00000013453.1"/>
</dbReference>
<dbReference type="PROSITE" id="PS50157">
    <property type="entry name" value="ZINC_FINGER_C2H2_2"/>
    <property type="match status" value="8"/>
</dbReference>
<evidence type="ECO:0000256" key="13">
    <source>
        <dbReference type="SAM" id="MobiDB-lite"/>
    </source>
</evidence>
<evidence type="ECO:0000256" key="11">
    <source>
        <dbReference type="ARBA" id="ARBA00023242"/>
    </source>
</evidence>
<evidence type="ECO:0000256" key="6">
    <source>
        <dbReference type="ARBA" id="ARBA00022771"/>
    </source>
</evidence>
<feature type="domain" description="C2H2-type" evidence="14">
    <location>
        <begin position="298"/>
        <end position="325"/>
    </location>
</feature>
<evidence type="ECO:0000313" key="15">
    <source>
        <dbReference type="Ensembl" id="ENSECRP00000020024.1"/>
    </source>
</evidence>
<feature type="domain" description="C2H2-type" evidence="14">
    <location>
        <begin position="270"/>
        <end position="297"/>
    </location>
</feature>
<feature type="domain" description="C2H2-type" evidence="14">
    <location>
        <begin position="242"/>
        <end position="269"/>
    </location>
</feature>